<evidence type="ECO:0000313" key="2">
    <source>
        <dbReference type="EMBL" id="ANP71293.1"/>
    </source>
</evidence>
<dbReference type="AlphaFoldDB" id="A0A1B1BFJ4"/>
<dbReference type="Pfam" id="PF09588">
    <property type="entry name" value="YqaJ"/>
    <property type="match status" value="1"/>
</dbReference>
<name>A0A1B1BFJ4_9MICO</name>
<dbReference type="OrthoDB" id="4920438at2"/>
<dbReference type="Proteomes" id="UP000092582">
    <property type="component" value="Chromosome 1"/>
</dbReference>
<dbReference type="InterPro" id="IPR011335">
    <property type="entry name" value="Restrct_endonuc-II-like"/>
</dbReference>
<dbReference type="Gene3D" id="3.90.320.10">
    <property type="match status" value="1"/>
</dbReference>
<dbReference type="EMBL" id="CP016282">
    <property type="protein sequence ID" value="ANP71293.1"/>
    <property type="molecule type" value="Genomic_DNA"/>
</dbReference>
<organism evidence="2 3">
    <name type="scientific">Cryobacterium arcticum</name>
    <dbReference type="NCBI Taxonomy" id="670052"/>
    <lineage>
        <taxon>Bacteria</taxon>
        <taxon>Bacillati</taxon>
        <taxon>Actinomycetota</taxon>
        <taxon>Actinomycetes</taxon>
        <taxon>Micrococcales</taxon>
        <taxon>Microbacteriaceae</taxon>
        <taxon>Cryobacterium</taxon>
    </lineage>
</organism>
<gene>
    <name evidence="2" type="ORF">PA27867_0319</name>
</gene>
<dbReference type="InterPro" id="IPR011604">
    <property type="entry name" value="PDDEXK-like_dom_sf"/>
</dbReference>
<reference evidence="2 3" key="1">
    <citation type="submission" date="2016-06" db="EMBL/GenBank/DDBJ databases">
        <title>Genome sequencing of Cryobacterium arcticum PAMC 27867.</title>
        <authorList>
            <person name="Lee J."/>
            <person name="Kim O.-S."/>
        </authorList>
    </citation>
    <scope>NUCLEOTIDE SEQUENCE [LARGE SCALE GENOMIC DNA]</scope>
    <source>
        <strain evidence="2 3">PAMC 27867</strain>
    </source>
</reference>
<dbReference type="PATRIC" id="fig|670052.7.peg.338"/>
<proteinExistence type="predicted"/>
<dbReference type="InterPro" id="IPR019080">
    <property type="entry name" value="YqaJ_viral_recombinase"/>
</dbReference>
<keyword evidence="3" id="KW-1185">Reference proteome</keyword>
<dbReference type="STRING" id="670052.PA27867_0319"/>
<evidence type="ECO:0000313" key="3">
    <source>
        <dbReference type="Proteomes" id="UP000092582"/>
    </source>
</evidence>
<feature type="domain" description="YqaJ viral recombinase" evidence="1">
    <location>
        <begin position="61"/>
        <end position="183"/>
    </location>
</feature>
<dbReference type="SUPFAM" id="SSF52980">
    <property type="entry name" value="Restriction endonuclease-like"/>
    <property type="match status" value="1"/>
</dbReference>
<evidence type="ECO:0000259" key="1">
    <source>
        <dbReference type="Pfam" id="PF09588"/>
    </source>
</evidence>
<dbReference type="KEGG" id="cart:PA27867_0319"/>
<protein>
    <submittedName>
        <fullName evidence="2">Recombinase</fullName>
    </submittedName>
</protein>
<sequence length="249" mass="27459">MEDVSDSLLSLFELDEQIPVSLHRGGVPAGASATAPAPAVAVPGLTHLSRIVADSTDRVAWLRARSQGITATDVAKLATEKSVHAAAREKINGSGFGGNPYTDHGRAREPEIAAWVLANYGIEPSTNLFHAAGQPRHLATPDGLGLGGNGVFELAEIKTTSKPWRSIPRSYLRQIWWQQYVLGADRTLLVWEEHDNFVPRSAVPECRWIDRDDDQISILVRFADQLIDLLNHQRERERADAPPPYDYGR</sequence>
<accession>A0A1B1BFJ4</accession>